<evidence type="ECO:0000313" key="4">
    <source>
        <dbReference type="Proteomes" id="UP001196413"/>
    </source>
</evidence>
<feature type="compositionally biased region" description="Basic and acidic residues" evidence="1">
    <location>
        <begin position="202"/>
        <end position="234"/>
    </location>
</feature>
<name>A0AAD5QPL1_PARTN</name>
<dbReference type="EMBL" id="JAHQIW010002963">
    <property type="protein sequence ID" value="KAJ1356920.1"/>
    <property type="molecule type" value="Genomic_DNA"/>
</dbReference>
<proteinExistence type="predicted"/>
<protein>
    <submittedName>
        <fullName evidence="3">Uncharacterized protein</fullName>
    </submittedName>
</protein>
<evidence type="ECO:0000256" key="2">
    <source>
        <dbReference type="SAM" id="Phobius"/>
    </source>
</evidence>
<keyword evidence="2" id="KW-1133">Transmembrane helix</keyword>
<feature type="transmembrane region" description="Helical" evidence="2">
    <location>
        <begin position="6"/>
        <end position="28"/>
    </location>
</feature>
<dbReference type="Proteomes" id="UP001196413">
    <property type="component" value="Unassembled WGS sequence"/>
</dbReference>
<reference evidence="3" key="1">
    <citation type="submission" date="2021-06" db="EMBL/GenBank/DDBJ databases">
        <title>Parelaphostrongylus tenuis whole genome reference sequence.</title>
        <authorList>
            <person name="Garwood T.J."/>
            <person name="Larsen P.A."/>
            <person name="Fountain-Jones N.M."/>
            <person name="Garbe J.R."/>
            <person name="Macchietto M.G."/>
            <person name="Kania S.A."/>
            <person name="Gerhold R.W."/>
            <person name="Richards J.E."/>
            <person name="Wolf T.M."/>
        </authorList>
    </citation>
    <scope>NUCLEOTIDE SEQUENCE</scope>
    <source>
        <strain evidence="3">MNPRO001-30</strain>
        <tissue evidence="3">Meninges</tissue>
    </source>
</reference>
<keyword evidence="2" id="KW-0812">Transmembrane</keyword>
<comment type="caution">
    <text evidence="3">The sequence shown here is derived from an EMBL/GenBank/DDBJ whole genome shotgun (WGS) entry which is preliminary data.</text>
</comment>
<evidence type="ECO:0000313" key="3">
    <source>
        <dbReference type="EMBL" id="KAJ1356920.1"/>
    </source>
</evidence>
<keyword evidence="2" id="KW-0472">Membrane</keyword>
<evidence type="ECO:0000256" key="1">
    <source>
        <dbReference type="SAM" id="MobiDB-lite"/>
    </source>
</evidence>
<dbReference type="Pfam" id="PF03057">
    <property type="entry name" value="DUF236"/>
    <property type="match status" value="2"/>
</dbReference>
<organism evidence="3 4">
    <name type="scientific">Parelaphostrongylus tenuis</name>
    <name type="common">Meningeal worm</name>
    <dbReference type="NCBI Taxonomy" id="148309"/>
    <lineage>
        <taxon>Eukaryota</taxon>
        <taxon>Metazoa</taxon>
        <taxon>Ecdysozoa</taxon>
        <taxon>Nematoda</taxon>
        <taxon>Chromadorea</taxon>
        <taxon>Rhabditida</taxon>
        <taxon>Rhabditina</taxon>
        <taxon>Rhabditomorpha</taxon>
        <taxon>Strongyloidea</taxon>
        <taxon>Metastrongylidae</taxon>
        <taxon>Parelaphostrongylus</taxon>
    </lineage>
</organism>
<gene>
    <name evidence="3" type="ORF">KIN20_014891</name>
</gene>
<sequence length="248" mass="28085">MGALEIVIFNIGMLFSILAHCCAWAIHIQVTRVLERLRNCDENMKSASKLVENSSISEFVMQLSAEQLRFDADVNEFERDVAVLMVKDPQSTYTAETMTRPNKPKITAVENKLGSSNRLPKRKAVRNKGDENEEPETPLLKKEKEEKNQAETKPGTHEKTKEASVEDNDPIKSKFKAPSHITKVDAKDPQYETLRGIGKDLFAGDKSEEKEKKDKNKKFKEPAKVQKADAKDPQYETMADVKDDIFKG</sequence>
<feature type="compositionally biased region" description="Basic and acidic residues" evidence="1">
    <location>
        <begin position="139"/>
        <end position="172"/>
    </location>
</feature>
<dbReference type="AlphaFoldDB" id="A0AAD5QPL1"/>
<dbReference type="InterPro" id="IPR004296">
    <property type="entry name" value="DUF236"/>
</dbReference>
<keyword evidence="4" id="KW-1185">Reference proteome</keyword>
<feature type="region of interest" description="Disordered" evidence="1">
    <location>
        <begin position="110"/>
        <end position="234"/>
    </location>
</feature>
<accession>A0AAD5QPL1</accession>